<name>A0ABV5X311_9MICO</name>
<feature type="region of interest" description="Disordered" evidence="5">
    <location>
        <begin position="175"/>
        <end position="194"/>
    </location>
</feature>
<dbReference type="EMBL" id="JBHMAU010000052">
    <property type="protein sequence ID" value="MFB9776347.1"/>
    <property type="molecule type" value="Genomic_DNA"/>
</dbReference>
<evidence type="ECO:0000256" key="3">
    <source>
        <dbReference type="ARBA" id="ARBA00022801"/>
    </source>
</evidence>
<dbReference type="SMART" id="SM00644">
    <property type="entry name" value="Ami_2"/>
    <property type="match status" value="1"/>
</dbReference>
<keyword evidence="8" id="KW-1185">Reference proteome</keyword>
<dbReference type="EC" id="3.5.1.28" evidence="2"/>
<dbReference type="Pfam" id="PF01510">
    <property type="entry name" value="Amidase_2"/>
    <property type="match status" value="1"/>
</dbReference>
<evidence type="ECO:0000256" key="5">
    <source>
        <dbReference type="SAM" id="MobiDB-lite"/>
    </source>
</evidence>
<reference evidence="7 8" key="1">
    <citation type="submission" date="2024-09" db="EMBL/GenBank/DDBJ databases">
        <authorList>
            <person name="Sun Q."/>
            <person name="Mori K."/>
        </authorList>
    </citation>
    <scope>NUCLEOTIDE SEQUENCE [LARGE SCALE GENOMIC DNA]</scope>
    <source>
        <strain evidence="7 8">JCM 11683</strain>
    </source>
</reference>
<keyword evidence="3" id="KW-0378">Hydrolase</keyword>
<proteinExistence type="predicted"/>
<dbReference type="InterPro" id="IPR051206">
    <property type="entry name" value="NAMLAA_amidase_2"/>
</dbReference>
<evidence type="ECO:0000256" key="4">
    <source>
        <dbReference type="ARBA" id="ARBA00023316"/>
    </source>
</evidence>
<dbReference type="PANTHER" id="PTHR30417:SF1">
    <property type="entry name" value="N-ACETYLMURAMOYL-L-ALANINE AMIDASE AMID"/>
    <property type="match status" value="1"/>
</dbReference>
<dbReference type="InterPro" id="IPR036505">
    <property type="entry name" value="Amidase/PGRP_sf"/>
</dbReference>
<organism evidence="7 8">
    <name type="scientific">Brevibacterium otitidis</name>
    <dbReference type="NCBI Taxonomy" id="53364"/>
    <lineage>
        <taxon>Bacteria</taxon>
        <taxon>Bacillati</taxon>
        <taxon>Actinomycetota</taxon>
        <taxon>Actinomycetes</taxon>
        <taxon>Micrococcales</taxon>
        <taxon>Brevibacteriaceae</taxon>
        <taxon>Brevibacterium</taxon>
    </lineage>
</organism>
<dbReference type="RefSeq" id="WP_376840160.1">
    <property type="nucleotide sequence ID" value="NZ_JBHMAU010000052.1"/>
</dbReference>
<protein>
    <recommendedName>
        <fullName evidence="2">N-acetylmuramoyl-L-alanine amidase</fullName>
        <ecNumber evidence="2">3.5.1.28</ecNumber>
    </recommendedName>
</protein>
<evidence type="ECO:0000313" key="8">
    <source>
        <dbReference type="Proteomes" id="UP001589707"/>
    </source>
</evidence>
<evidence type="ECO:0000313" key="7">
    <source>
        <dbReference type="EMBL" id="MFB9776347.1"/>
    </source>
</evidence>
<evidence type="ECO:0000256" key="1">
    <source>
        <dbReference type="ARBA" id="ARBA00001561"/>
    </source>
</evidence>
<sequence length="348" mass="37714">MAYKNASRLLRAVKASGLPYTEVAGWKTRGRREMGTIRTITCHHTATPRSFKRSTDYPTMGVVRDGRPGIPGPLAQIGLGRSGRVYLIAAGVANHAGRSRAVSMTNPHAIGIEAEGAMESWPKAQYDAYVRLVAALANEFPGVQILGHKESASPPGRKNDPSFNMNSFRKAVAAARKHPSKPSKPSTPAPEKGFFGMSGYERRTRVGDQHIAPHSNPRVALHPKTKTSNGALYIARPRRRGQKFMLQADASIRSVPAGADIKAAIVICYYFRDGGHEITRPFEEVSFPAGANGWSSVHLGQIEQFGGTQPGEKRGGKVVQAVDYQLEITNHSSKPVTVVRASSGSFYE</sequence>
<evidence type="ECO:0000256" key="2">
    <source>
        <dbReference type="ARBA" id="ARBA00011901"/>
    </source>
</evidence>
<dbReference type="Gene3D" id="3.40.80.10">
    <property type="entry name" value="Peptidoglycan recognition protein-like"/>
    <property type="match status" value="1"/>
</dbReference>
<evidence type="ECO:0000259" key="6">
    <source>
        <dbReference type="SMART" id="SM00644"/>
    </source>
</evidence>
<dbReference type="SUPFAM" id="SSF55846">
    <property type="entry name" value="N-acetylmuramoyl-L-alanine amidase-like"/>
    <property type="match status" value="1"/>
</dbReference>
<dbReference type="InterPro" id="IPR002502">
    <property type="entry name" value="Amidase_domain"/>
</dbReference>
<comment type="caution">
    <text evidence="7">The sequence shown here is derived from an EMBL/GenBank/DDBJ whole genome shotgun (WGS) entry which is preliminary data.</text>
</comment>
<accession>A0ABV5X311</accession>
<keyword evidence="4" id="KW-0961">Cell wall biogenesis/degradation</keyword>
<dbReference type="PANTHER" id="PTHR30417">
    <property type="entry name" value="N-ACETYLMURAMOYL-L-ALANINE AMIDASE AMID"/>
    <property type="match status" value="1"/>
</dbReference>
<gene>
    <name evidence="7" type="ORF">ACFFN1_08010</name>
</gene>
<feature type="compositionally biased region" description="Low complexity" evidence="5">
    <location>
        <begin position="183"/>
        <end position="192"/>
    </location>
</feature>
<comment type="catalytic activity">
    <reaction evidence="1">
        <text>Hydrolyzes the link between N-acetylmuramoyl residues and L-amino acid residues in certain cell-wall glycopeptides.</text>
        <dbReference type="EC" id="3.5.1.28"/>
    </reaction>
</comment>
<dbReference type="Proteomes" id="UP001589707">
    <property type="component" value="Unassembled WGS sequence"/>
</dbReference>
<feature type="domain" description="N-acetylmuramoyl-L-alanine amidase" evidence="6">
    <location>
        <begin position="26"/>
        <end position="162"/>
    </location>
</feature>